<dbReference type="Pfam" id="PF10955">
    <property type="entry name" value="Fin"/>
    <property type="match status" value="1"/>
</dbReference>
<dbReference type="RefSeq" id="WP_035511793.1">
    <property type="nucleotide sequence ID" value="NZ_CCDH010000009.1"/>
</dbReference>
<dbReference type="AlphaFoldDB" id="A0A024PAP9"/>
<gene>
    <name evidence="1" type="ORF">BN983_04139</name>
</gene>
<dbReference type="EMBL" id="CCDI010000010">
    <property type="protein sequence ID" value="CDQ25776.1"/>
    <property type="molecule type" value="Genomic_DNA"/>
</dbReference>
<dbReference type="GO" id="GO:0010468">
    <property type="term" value="P:regulation of gene expression"/>
    <property type="evidence" value="ECO:0007669"/>
    <property type="project" value="InterPro"/>
</dbReference>
<protein>
    <recommendedName>
        <fullName evidence="3">Anti-sigma-F factor Fin</fullName>
    </recommendedName>
</protein>
<keyword evidence="2" id="KW-1185">Reference proteome</keyword>
<evidence type="ECO:0000313" key="2">
    <source>
        <dbReference type="Proteomes" id="UP000028868"/>
    </source>
</evidence>
<organism evidence="1 2">
    <name type="scientific">Halobacillus karajensis</name>
    <dbReference type="NCBI Taxonomy" id="195088"/>
    <lineage>
        <taxon>Bacteria</taxon>
        <taxon>Bacillati</taxon>
        <taxon>Bacillota</taxon>
        <taxon>Bacilli</taxon>
        <taxon>Bacillales</taxon>
        <taxon>Bacillaceae</taxon>
        <taxon>Halobacillus</taxon>
    </lineage>
</organism>
<reference evidence="2" key="1">
    <citation type="submission" date="2014-03" db="EMBL/GenBank/DDBJ databases">
        <authorList>
            <person name="Urmite Genomes U."/>
        </authorList>
    </citation>
    <scope>NUCLEOTIDE SEQUENCE [LARGE SCALE GENOMIC DNA]</scope>
    <source>
        <strain evidence="2">HD-03</strain>
    </source>
</reference>
<accession>A0A024PAP9</accession>
<sequence>MKIRYFCRHCQNQVGELDAEHVDVSQLGFDLLNDQDQEQMVHMTTGGDMDIRTICDSCKESLDDNPHYHELDFFIQ</sequence>
<dbReference type="OrthoDB" id="2084556at2"/>
<comment type="caution">
    <text evidence="1">The sequence shown here is derived from an EMBL/GenBank/DDBJ whole genome shotgun (WGS) entry which is preliminary data.</text>
</comment>
<evidence type="ECO:0008006" key="3">
    <source>
        <dbReference type="Google" id="ProtNLM"/>
    </source>
</evidence>
<dbReference type="InterPro" id="IPR020115">
    <property type="entry name" value="Fin"/>
</dbReference>
<name>A0A024PAP9_9BACI</name>
<reference evidence="1 2" key="2">
    <citation type="submission" date="2014-05" db="EMBL/GenBank/DDBJ databases">
        <title>Draft genome sequence of Halobacillus karajensis HK-03.</title>
        <authorList>
            <person name="Khelaifia S."/>
            <person name="Croce O."/>
            <person name="Lagier J.C."/>
            <person name="Raoult D."/>
        </authorList>
    </citation>
    <scope>NUCLEOTIDE SEQUENCE [LARGE SCALE GENOMIC DNA]</scope>
    <source>
        <strain evidence="1 2">HD-03</strain>
    </source>
</reference>
<evidence type="ECO:0000313" key="1">
    <source>
        <dbReference type="EMBL" id="CDQ25776.1"/>
    </source>
</evidence>
<dbReference type="Proteomes" id="UP000028868">
    <property type="component" value="Unassembled WGS sequence"/>
</dbReference>
<proteinExistence type="predicted"/>